<dbReference type="AlphaFoldDB" id="A0A1B7LF43"/>
<dbReference type="SUPFAM" id="SSF46548">
    <property type="entry name" value="alpha-helical ferredoxin"/>
    <property type="match status" value="1"/>
</dbReference>
<keyword evidence="2" id="KW-0004">4Fe-4S</keyword>
<dbReference type="Pfam" id="PF02754">
    <property type="entry name" value="CCG"/>
    <property type="match status" value="1"/>
</dbReference>
<dbReference type="GO" id="GO:0051539">
    <property type="term" value="F:4 iron, 4 sulfur cluster binding"/>
    <property type="evidence" value="ECO:0007669"/>
    <property type="project" value="UniProtKB-KW"/>
</dbReference>
<name>A0A1B7LF43_9FIRM</name>
<dbReference type="OrthoDB" id="9786127at2"/>
<dbReference type="Gene3D" id="1.10.1060.10">
    <property type="entry name" value="Alpha-helical ferredoxin"/>
    <property type="match status" value="1"/>
</dbReference>
<evidence type="ECO:0000256" key="6">
    <source>
        <dbReference type="ARBA" id="ARBA00023014"/>
    </source>
</evidence>
<organism evidence="8 9">
    <name type="scientific">Desulfotomaculum copahuensis</name>
    <dbReference type="NCBI Taxonomy" id="1838280"/>
    <lineage>
        <taxon>Bacteria</taxon>
        <taxon>Bacillati</taxon>
        <taxon>Bacillota</taxon>
        <taxon>Clostridia</taxon>
        <taxon>Eubacteriales</taxon>
        <taxon>Desulfotomaculaceae</taxon>
        <taxon>Desulfotomaculum</taxon>
    </lineage>
</organism>
<dbReference type="PROSITE" id="PS00198">
    <property type="entry name" value="4FE4S_FER_1"/>
    <property type="match status" value="2"/>
</dbReference>
<dbReference type="Pfam" id="PF13183">
    <property type="entry name" value="Fer4_8"/>
    <property type="match status" value="1"/>
</dbReference>
<proteinExistence type="predicted"/>
<keyword evidence="5" id="KW-0408">Iron</keyword>
<feature type="domain" description="4Fe-4S ferredoxin-type" evidence="7">
    <location>
        <begin position="23"/>
        <end position="55"/>
    </location>
</feature>
<keyword evidence="9" id="KW-1185">Reference proteome</keyword>
<evidence type="ECO:0000256" key="2">
    <source>
        <dbReference type="ARBA" id="ARBA00022485"/>
    </source>
</evidence>
<dbReference type="GO" id="GO:0046872">
    <property type="term" value="F:metal ion binding"/>
    <property type="evidence" value="ECO:0007669"/>
    <property type="project" value="UniProtKB-KW"/>
</dbReference>
<keyword evidence="6" id="KW-0411">Iron-sulfur</keyword>
<evidence type="ECO:0000259" key="7">
    <source>
        <dbReference type="PROSITE" id="PS51379"/>
    </source>
</evidence>
<keyword evidence="3" id="KW-0479">Metal-binding</keyword>
<dbReference type="EMBL" id="LYVF01000137">
    <property type="protein sequence ID" value="OAT82271.1"/>
    <property type="molecule type" value="Genomic_DNA"/>
</dbReference>
<sequence>MNTIIANKLNPGLRQEITSKFITTPNPADFSNCLTCGVCSAGCPFNGLHDEMDPRKFIRKILLGMHDEVLDSKFLWNCTMCERCTMECPMNVNIAGLVRTVRGMRVGEGERAPGFLQDVVEAQLKTGNQMEVTREDYLETLDWMSEELVSEVGDPNAAIVVDKEGADYLFFWDPREIKYYPQDILSIAKIFWAAGANWTCSSKWWDGTHYALFSGDDETSRILVQRTMDEYIRLKAKMVVVTECGHAMRAQRWGRKVWLGADYPVYSILELIADWIKEGRIKLDPSRNREPVTLHDPCNLVRKEGLVEVPRYVIRHAVTEFREMWPNGRYNYCCGGGGGALAFGDEYRPARMEKGRLKAEQIERTGAKIVLSPCHNCFDALDDIIRYYKLDVKVKHIHHMVSNALVIPGKEQA</sequence>
<dbReference type="PANTHER" id="PTHR43551">
    <property type="entry name" value="FUMARATE REDUCTASE IRON-SULFUR SUBUNIT"/>
    <property type="match status" value="1"/>
</dbReference>
<dbReference type="Proteomes" id="UP000078532">
    <property type="component" value="Unassembled WGS sequence"/>
</dbReference>
<keyword evidence="1" id="KW-0813">Transport</keyword>
<dbReference type="STRING" id="1838280.A6M21_08920"/>
<keyword evidence="4" id="KW-0249">Electron transport</keyword>
<protein>
    <recommendedName>
        <fullName evidence="7">4Fe-4S ferredoxin-type domain-containing protein</fullName>
    </recommendedName>
</protein>
<dbReference type="InterPro" id="IPR004017">
    <property type="entry name" value="Cys_rich_dom"/>
</dbReference>
<dbReference type="PROSITE" id="PS51379">
    <property type="entry name" value="4FE4S_FER_2"/>
    <property type="match status" value="1"/>
</dbReference>
<reference evidence="8 9" key="1">
    <citation type="submission" date="2016-04" db="EMBL/GenBank/DDBJ databases">
        <authorList>
            <person name="Evans L.H."/>
            <person name="Alamgir A."/>
            <person name="Owens N."/>
            <person name="Weber N.D."/>
            <person name="Virtaneva K."/>
            <person name="Barbian K."/>
            <person name="Babar A."/>
            <person name="Rosenke K."/>
        </authorList>
    </citation>
    <scope>NUCLEOTIDE SEQUENCE [LARGE SCALE GENOMIC DNA]</scope>
    <source>
        <strain evidence="8 9">LMa1</strain>
    </source>
</reference>
<evidence type="ECO:0000313" key="9">
    <source>
        <dbReference type="Proteomes" id="UP000078532"/>
    </source>
</evidence>
<evidence type="ECO:0000256" key="5">
    <source>
        <dbReference type="ARBA" id="ARBA00023004"/>
    </source>
</evidence>
<accession>A0A1B7LF43</accession>
<dbReference type="RefSeq" id="WP_066667745.1">
    <property type="nucleotide sequence ID" value="NZ_LYVF01000137.1"/>
</dbReference>
<evidence type="ECO:0000256" key="3">
    <source>
        <dbReference type="ARBA" id="ARBA00022723"/>
    </source>
</evidence>
<dbReference type="PANTHER" id="PTHR43551:SF1">
    <property type="entry name" value="HETERODISULFIDE REDUCTASE"/>
    <property type="match status" value="1"/>
</dbReference>
<evidence type="ECO:0000313" key="8">
    <source>
        <dbReference type="EMBL" id="OAT82271.1"/>
    </source>
</evidence>
<dbReference type="InterPro" id="IPR017896">
    <property type="entry name" value="4Fe4S_Fe-S-bd"/>
</dbReference>
<evidence type="ECO:0000256" key="4">
    <source>
        <dbReference type="ARBA" id="ARBA00022982"/>
    </source>
</evidence>
<dbReference type="InterPro" id="IPR017900">
    <property type="entry name" value="4Fe4S_Fe_S_CS"/>
</dbReference>
<evidence type="ECO:0000256" key="1">
    <source>
        <dbReference type="ARBA" id="ARBA00022448"/>
    </source>
</evidence>
<dbReference type="GO" id="GO:0016491">
    <property type="term" value="F:oxidoreductase activity"/>
    <property type="evidence" value="ECO:0007669"/>
    <property type="project" value="UniProtKB-ARBA"/>
</dbReference>
<dbReference type="InterPro" id="IPR009051">
    <property type="entry name" value="Helical_ferredxn"/>
</dbReference>
<comment type="caution">
    <text evidence="8">The sequence shown here is derived from an EMBL/GenBank/DDBJ whole genome shotgun (WGS) entry which is preliminary data.</text>
</comment>
<gene>
    <name evidence="8" type="ORF">A6M21_08920</name>
</gene>